<keyword evidence="4" id="KW-1185">Reference proteome</keyword>
<proteinExistence type="predicted"/>
<dbReference type="EMBL" id="CP015005">
    <property type="protein sequence ID" value="AMS44112.1"/>
    <property type="molecule type" value="Genomic_DNA"/>
</dbReference>
<evidence type="ECO:0000313" key="1">
    <source>
        <dbReference type="EMBL" id="AMS44112.1"/>
    </source>
</evidence>
<reference evidence="1 3" key="1">
    <citation type="submission" date="2016-03" db="EMBL/GenBank/DDBJ databases">
        <title>Complete genome of Aminobacter aminovorans KCTC 2477.</title>
        <authorList>
            <person name="Kim K.M."/>
        </authorList>
    </citation>
    <scope>NUCLEOTIDE SEQUENCE [LARGE SCALE GENOMIC DNA]</scope>
    <source>
        <strain evidence="1 3">KCTC 2477</strain>
    </source>
</reference>
<gene>
    <name evidence="1" type="ORF">AA2016_5205</name>
    <name evidence="2" type="ORF">FHS67_001812</name>
</gene>
<organism evidence="1 3">
    <name type="scientific">Aminobacter aminovorans</name>
    <name type="common">Chelatobacter heintzii</name>
    <dbReference type="NCBI Taxonomy" id="83263"/>
    <lineage>
        <taxon>Bacteria</taxon>
        <taxon>Pseudomonadati</taxon>
        <taxon>Pseudomonadota</taxon>
        <taxon>Alphaproteobacteria</taxon>
        <taxon>Hyphomicrobiales</taxon>
        <taxon>Phyllobacteriaceae</taxon>
        <taxon>Aminobacter</taxon>
    </lineage>
</organism>
<dbReference type="KEGG" id="aak:AA2016_5205"/>
<evidence type="ECO:0000313" key="4">
    <source>
        <dbReference type="Proteomes" id="UP000577697"/>
    </source>
</evidence>
<dbReference type="EMBL" id="JACICB010000006">
    <property type="protein sequence ID" value="MBB3705497.1"/>
    <property type="molecule type" value="Genomic_DNA"/>
</dbReference>
<evidence type="ECO:0000313" key="2">
    <source>
        <dbReference type="EMBL" id="MBB3705497.1"/>
    </source>
</evidence>
<dbReference type="Proteomes" id="UP000577697">
    <property type="component" value="Unassembled WGS sequence"/>
</dbReference>
<dbReference type="AlphaFoldDB" id="A0AAC8YTD3"/>
<reference evidence="2 4" key="2">
    <citation type="submission" date="2020-08" db="EMBL/GenBank/DDBJ databases">
        <title>Genomic Encyclopedia of Type Strains, Phase IV (KMG-IV): sequencing the most valuable type-strain genomes for metagenomic binning, comparative biology and taxonomic classification.</title>
        <authorList>
            <person name="Goeker M."/>
        </authorList>
    </citation>
    <scope>NUCLEOTIDE SEQUENCE [LARGE SCALE GENOMIC DNA]</scope>
    <source>
        <strain evidence="2 4">DSM 10368</strain>
    </source>
</reference>
<sequence>MAAGMHGSISGIGYMPCSPKQPIFGWRHGFVWTTIKSSRVTPWHWLLGWRF</sequence>
<protein>
    <submittedName>
        <fullName evidence="1">Uncharacterized protein</fullName>
    </submittedName>
</protein>
<dbReference type="Proteomes" id="UP000075755">
    <property type="component" value="Chromosome"/>
</dbReference>
<accession>A0AAC8YTD3</accession>
<name>A0AAC8YTD3_AMIAI</name>
<evidence type="ECO:0000313" key="3">
    <source>
        <dbReference type="Proteomes" id="UP000075755"/>
    </source>
</evidence>